<keyword evidence="1" id="KW-0472">Membrane</keyword>
<dbReference type="EMBL" id="MSFM01000004">
    <property type="protein sequence ID" value="PKY05438.1"/>
    <property type="molecule type" value="Genomic_DNA"/>
</dbReference>
<comment type="caution">
    <text evidence="2">The sequence shown here is derived from an EMBL/GenBank/DDBJ whole genome shotgun (WGS) entry which is preliminary data.</text>
</comment>
<dbReference type="VEuPathDB" id="FungiDB:P168DRAFT_124029"/>
<evidence type="ECO:0000256" key="1">
    <source>
        <dbReference type="SAM" id="Phobius"/>
    </source>
</evidence>
<keyword evidence="3" id="KW-1185">Reference proteome</keyword>
<keyword evidence="1" id="KW-1133">Transmembrane helix</keyword>
<sequence>MYMYRYIYQSLSNTLSYNLYLTPLLTLSTILSSYLPGTYKYLVLRSTKKYVLIDLHHTLNTNNTPNNNTTTSHHNTTLQSHLSHPYLLICTRPDQDETDPSPTINRTSIILTISLLSSGSTQQQKVGWSPHDDPPHSLTPSSPLMYAGEVCICIICKGRQGAGK</sequence>
<organism evidence="2 3">
    <name type="scientific">Aspergillus campestris (strain IBT 28561)</name>
    <dbReference type="NCBI Taxonomy" id="1392248"/>
    <lineage>
        <taxon>Eukaryota</taxon>
        <taxon>Fungi</taxon>
        <taxon>Dikarya</taxon>
        <taxon>Ascomycota</taxon>
        <taxon>Pezizomycotina</taxon>
        <taxon>Eurotiomycetes</taxon>
        <taxon>Eurotiomycetidae</taxon>
        <taxon>Eurotiales</taxon>
        <taxon>Aspergillaceae</taxon>
        <taxon>Aspergillus</taxon>
        <taxon>Aspergillus subgen. Circumdati</taxon>
    </lineage>
</organism>
<dbReference type="AlphaFoldDB" id="A0A2I1D6E2"/>
<dbReference type="GeneID" id="36540157"/>
<dbReference type="Proteomes" id="UP000234254">
    <property type="component" value="Unassembled WGS sequence"/>
</dbReference>
<keyword evidence="1" id="KW-0812">Transmembrane</keyword>
<evidence type="ECO:0000313" key="2">
    <source>
        <dbReference type="EMBL" id="PKY05438.1"/>
    </source>
</evidence>
<accession>A0A2I1D6E2</accession>
<reference evidence="2" key="1">
    <citation type="submission" date="2016-12" db="EMBL/GenBank/DDBJ databases">
        <title>The genomes of Aspergillus section Nigri reveals drivers in fungal speciation.</title>
        <authorList>
            <consortium name="DOE Joint Genome Institute"/>
            <person name="Vesth T.C."/>
            <person name="Nybo J."/>
            <person name="Theobald S."/>
            <person name="Brandl J."/>
            <person name="Frisvad J.C."/>
            <person name="Nielsen K.F."/>
            <person name="Lyhne E.K."/>
            <person name="Kogle M.E."/>
            <person name="Kuo A."/>
            <person name="Riley R."/>
            <person name="Clum A."/>
            <person name="Nolan M."/>
            <person name="Lipzen A."/>
            <person name="Salamov A."/>
            <person name="Henrissat B."/>
            <person name="Wiebenga A."/>
            <person name="De vries R.P."/>
            <person name="Grigoriev I.V."/>
            <person name="Mortensen U.H."/>
            <person name="Andersen M.R."/>
            <person name="Baker S.E."/>
        </authorList>
    </citation>
    <scope>NUCLEOTIDE SEQUENCE</scope>
    <source>
        <strain evidence="2">IBT 28561</strain>
    </source>
</reference>
<evidence type="ECO:0000313" key="3">
    <source>
        <dbReference type="Proteomes" id="UP000234254"/>
    </source>
</evidence>
<proteinExistence type="predicted"/>
<dbReference type="RefSeq" id="XP_024694032.1">
    <property type="nucleotide sequence ID" value="XM_024832635.1"/>
</dbReference>
<name>A0A2I1D6E2_ASPC2</name>
<gene>
    <name evidence="2" type="ORF">P168DRAFT_124029</name>
</gene>
<feature type="transmembrane region" description="Helical" evidence="1">
    <location>
        <begin position="20"/>
        <end position="39"/>
    </location>
</feature>
<protein>
    <submittedName>
        <fullName evidence="2">Uncharacterized protein</fullName>
    </submittedName>
</protein>